<keyword evidence="1" id="KW-0808">Transferase</keyword>
<dbReference type="PANTHER" id="PTHR12526:SF636">
    <property type="entry name" value="BLL3647 PROTEIN"/>
    <property type="match status" value="1"/>
</dbReference>
<dbReference type="SUPFAM" id="SSF53756">
    <property type="entry name" value="UDP-Glycosyltransferase/glycogen phosphorylase"/>
    <property type="match status" value="1"/>
</dbReference>
<proteinExistence type="predicted"/>
<dbReference type="Pfam" id="PF13692">
    <property type="entry name" value="Glyco_trans_1_4"/>
    <property type="match status" value="1"/>
</dbReference>
<name>A0A5C5ZSN9_9BACT</name>
<dbReference type="Proteomes" id="UP000315440">
    <property type="component" value="Unassembled WGS sequence"/>
</dbReference>
<sequence>MESRIGWRRALHAAREYDVTVMYGDGSPASALRQAAREQGAEGRIDFLPVEHSRVSRLLCRSAATYYAGYDLWHRRVYRRAMGVHQRRPFDLVHQVNFTGYRQPGDCWRLPAPFIWGPVGGTQGPPLAYLPELGLAGAWTELWRRAVNAYQMRYCPHVRGAARKASVVLSATRRVQSDLKRCGGIESEVELETALDYEPLGPRPPRPEGQPLRILWAGRHRSWKALPLLLKALARLPESVDYRVRVLGVGDRTSAWLAQAERLGVADRIEWLGWPTYRETLPHYRWADVFAFTSVRDTSGTGLLEALAAGAPIVGLDHQGAADLMTPDCAMPIAATGPEDSIEGFAAALTRLAGDPDLLARLSEGARERSFTLGWEEKAEPMLRRYRLALAESPATADSAP</sequence>
<dbReference type="CDD" id="cd03801">
    <property type="entry name" value="GT4_PimA-like"/>
    <property type="match status" value="1"/>
</dbReference>
<dbReference type="RefSeq" id="WP_146396916.1">
    <property type="nucleotide sequence ID" value="NZ_SJPQ01000001.1"/>
</dbReference>
<keyword evidence="1" id="KW-0328">Glycosyltransferase</keyword>
<protein>
    <submittedName>
        <fullName evidence="1">D-inositol 3-phosphate glycosyltransferase</fullName>
        <ecNumber evidence="1">2.4.1.250</ecNumber>
    </submittedName>
</protein>
<dbReference type="GO" id="GO:0102710">
    <property type="term" value="F:D-inositol-3-phosphate glycosyltransferase activity"/>
    <property type="evidence" value="ECO:0007669"/>
    <property type="project" value="UniProtKB-EC"/>
</dbReference>
<accession>A0A5C5ZSN9</accession>
<comment type="caution">
    <text evidence="1">The sequence shown here is derived from an EMBL/GenBank/DDBJ whole genome shotgun (WGS) entry which is preliminary data.</text>
</comment>
<dbReference type="OrthoDB" id="9814612at2"/>
<dbReference type="EMBL" id="SJPQ01000001">
    <property type="protein sequence ID" value="TWT90246.1"/>
    <property type="molecule type" value="Genomic_DNA"/>
</dbReference>
<evidence type="ECO:0000313" key="2">
    <source>
        <dbReference type="Proteomes" id="UP000315440"/>
    </source>
</evidence>
<dbReference type="PANTHER" id="PTHR12526">
    <property type="entry name" value="GLYCOSYLTRANSFERASE"/>
    <property type="match status" value="1"/>
</dbReference>
<dbReference type="EC" id="2.4.1.250" evidence="1"/>
<evidence type="ECO:0000313" key="1">
    <source>
        <dbReference type="EMBL" id="TWT90246.1"/>
    </source>
</evidence>
<gene>
    <name evidence="1" type="primary">mshA_2</name>
    <name evidence="1" type="ORF">Mal64_06300</name>
</gene>
<dbReference type="Gene3D" id="3.40.50.2000">
    <property type="entry name" value="Glycogen Phosphorylase B"/>
    <property type="match status" value="2"/>
</dbReference>
<reference evidence="1 2" key="1">
    <citation type="submission" date="2019-02" db="EMBL/GenBank/DDBJ databases">
        <title>Deep-cultivation of Planctomycetes and their phenomic and genomic characterization uncovers novel biology.</title>
        <authorList>
            <person name="Wiegand S."/>
            <person name="Jogler M."/>
            <person name="Boedeker C."/>
            <person name="Pinto D."/>
            <person name="Vollmers J."/>
            <person name="Rivas-Marin E."/>
            <person name="Kohn T."/>
            <person name="Peeters S.H."/>
            <person name="Heuer A."/>
            <person name="Rast P."/>
            <person name="Oberbeckmann S."/>
            <person name="Bunk B."/>
            <person name="Jeske O."/>
            <person name="Meyerdierks A."/>
            <person name="Storesund J.E."/>
            <person name="Kallscheuer N."/>
            <person name="Luecker S."/>
            <person name="Lage O.M."/>
            <person name="Pohl T."/>
            <person name="Merkel B.J."/>
            <person name="Hornburger P."/>
            <person name="Mueller R.-W."/>
            <person name="Bruemmer F."/>
            <person name="Labrenz M."/>
            <person name="Spormann A.M."/>
            <person name="Op Den Camp H."/>
            <person name="Overmann J."/>
            <person name="Amann R."/>
            <person name="Jetten M.S.M."/>
            <person name="Mascher T."/>
            <person name="Medema M.H."/>
            <person name="Devos D.P."/>
            <person name="Kaster A.-K."/>
            <person name="Ovreas L."/>
            <person name="Rohde M."/>
            <person name="Galperin M.Y."/>
            <person name="Jogler C."/>
        </authorList>
    </citation>
    <scope>NUCLEOTIDE SEQUENCE [LARGE SCALE GENOMIC DNA]</scope>
    <source>
        <strain evidence="1 2">Mal64</strain>
    </source>
</reference>
<organism evidence="1 2">
    <name type="scientific">Pseudobythopirellula maris</name>
    <dbReference type="NCBI Taxonomy" id="2527991"/>
    <lineage>
        <taxon>Bacteria</taxon>
        <taxon>Pseudomonadati</taxon>
        <taxon>Planctomycetota</taxon>
        <taxon>Planctomycetia</taxon>
        <taxon>Pirellulales</taxon>
        <taxon>Lacipirellulaceae</taxon>
        <taxon>Pseudobythopirellula</taxon>
    </lineage>
</organism>
<dbReference type="AlphaFoldDB" id="A0A5C5ZSN9"/>
<keyword evidence="2" id="KW-1185">Reference proteome</keyword>